<name>A0A1P8F8L8_9CHLR</name>
<feature type="active site" description="Nucleophile" evidence="1">
    <location>
        <position position="13"/>
    </location>
</feature>
<keyword evidence="2" id="KW-0676">Redox-active center</keyword>
<dbReference type="RefSeq" id="WP_076004449.1">
    <property type="nucleotide sequence ID" value="NZ_CP018258.1"/>
</dbReference>
<dbReference type="STRING" id="1839801.Dform_01499"/>
<evidence type="ECO:0000259" key="3">
    <source>
        <dbReference type="Pfam" id="PF13192"/>
    </source>
</evidence>
<dbReference type="Gene3D" id="3.40.30.10">
    <property type="entry name" value="Glutaredoxin"/>
    <property type="match status" value="1"/>
</dbReference>
<evidence type="ECO:0000313" key="5">
    <source>
        <dbReference type="Proteomes" id="UP000185934"/>
    </source>
</evidence>
<proteinExistence type="predicted"/>
<accession>A0A1P8F8L8</accession>
<gene>
    <name evidence="4" type="ORF">Dform_01499</name>
</gene>
<sequence length="80" mass="8781">MQIKILGTGCAKCKTLEAVTREAVNELGVDAEITKVSELQDIMTYPITMTPGLVVNEKVIVSGRVPDKKELIRLLKANRV</sequence>
<reference evidence="5" key="1">
    <citation type="submission" date="2016-11" db="EMBL/GenBank/DDBJ databases">
        <title>Dehalogenimonas formicexedens sp. nov., a chlorinated alkane respiring bacterium isolated from contaminated groundwater.</title>
        <authorList>
            <person name="Key T.A."/>
            <person name="Bowman K.S."/>
            <person name="Lee I."/>
            <person name="Chun J."/>
            <person name="Albuquerque L."/>
            <person name="da Costa M.S."/>
            <person name="Rainey F.A."/>
            <person name="Moe W.M."/>
        </authorList>
    </citation>
    <scope>NUCLEOTIDE SEQUENCE [LARGE SCALE GENOMIC DNA]</scope>
    <source>
        <strain evidence="5">NSZ-14</strain>
    </source>
</reference>
<feature type="active site" description="Nucleophile" evidence="1">
    <location>
        <position position="10"/>
    </location>
</feature>
<dbReference type="InterPro" id="IPR012336">
    <property type="entry name" value="Thioredoxin-like_fold"/>
</dbReference>
<dbReference type="PANTHER" id="PTHR36450:SF1">
    <property type="entry name" value="THIOREDOXIN"/>
    <property type="match status" value="1"/>
</dbReference>
<dbReference type="PANTHER" id="PTHR36450">
    <property type="entry name" value="THIOREDOXIN"/>
    <property type="match status" value="1"/>
</dbReference>
<dbReference type="EMBL" id="CP018258">
    <property type="protein sequence ID" value="APV44821.1"/>
    <property type="molecule type" value="Genomic_DNA"/>
</dbReference>
<dbReference type="SUPFAM" id="SSF52833">
    <property type="entry name" value="Thioredoxin-like"/>
    <property type="match status" value="1"/>
</dbReference>
<dbReference type="PIRSF" id="PIRSF037031">
    <property type="entry name" value="Redox_disulphide_2"/>
    <property type="match status" value="1"/>
</dbReference>
<dbReference type="InterPro" id="IPR036249">
    <property type="entry name" value="Thioredoxin-like_sf"/>
</dbReference>
<evidence type="ECO:0000256" key="2">
    <source>
        <dbReference type="PIRSR" id="PIRSR037031-51"/>
    </source>
</evidence>
<protein>
    <submittedName>
        <fullName evidence="4">Small redox-active disulfide protein 2</fullName>
    </submittedName>
</protein>
<dbReference type="InterPro" id="IPR005243">
    <property type="entry name" value="THIRX-like_proc"/>
</dbReference>
<feature type="disulfide bond" description="Redox-active" evidence="2">
    <location>
        <begin position="10"/>
        <end position="13"/>
    </location>
</feature>
<evidence type="ECO:0000256" key="1">
    <source>
        <dbReference type="PIRSR" id="PIRSR037031-50"/>
    </source>
</evidence>
<dbReference type="Pfam" id="PF13192">
    <property type="entry name" value="Thioredoxin_3"/>
    <property type="match status" value="1"/>
</dbReference>
<dbReference type="OrthoDB" id="9800630at2"/>
<evidence type="ECO:0000313" key="4">
    <source>
        <dbReference type="EMBL" id="APV44821.1"/>
    </source>
</evidence>
<feature type="domain" description="Thioredoxin-like fold" evidence="3">
    <location>
        <begin position="1"/>
        <end position="75"/>
    </location>
</feature>
<dbReference type="KEGG" id="dfo:Dform_01499"/>
<dbReference type="Proteomes" id="UP000185934">
    <property type="component" value="Chromosome"/>
</dbReference>
<dbReference type="NCBIfam" id="TIGR00412">
    <property type="entry name" value="redox_disulf_2"/>
    <property type="match status" value="1"/>
</dbReference>
<keyword evidence="5" id="KW-1185">Reference proteome</keyword>
<keyword evidence="2" id="KW-1015">Disulfide bond</keyword>
<dbReference type="AlphaFoldDB" id="A0A1P8F8L8"/>
<organism evidence="4 5">
    <name type="scientific">Dehalogenimonas formicexedens</name>
    <dbReference type="NCBI Taxonomy" id="1839801"/>
    <lineage>
        <taxon>Bacteria</taxon>
        <taxon>Bacillati</taxon>
        <taxon>Chloroflexota</taxon>
        <taxon>Dehalococcoidia</taxon>
        <taxon>Dehalococcoidales</taxon>
        <taxon>Dehalococcoidaceae</taxon>
        <taxon>Dehalogenimonas</taxon>
    </lineage>
</organism>